<proteinExistence type="predicted"/>
<evidence type="ECO:0000313" key="3">
    <source>
        <dbReference type="Proteomes" id="UP000002714"/>
    </source>
</evidence>
<gene>
    <name evidence="2" type="ordered locus">Suden_1724</name>
</gene>
<dbReference type="GO" id="GO:0006313">
    <property type="term" value="P:DNA transposition"/>
    <property type="evidence" value="ECO:0007669"/>
    <property type="project" value="InterPro"/>
</dbReference>
<protein>
    <recommendedName>
        <fullName evidence="1">Transposase IS200-like domain-containing protein</fullName>
    </recommendedName>
</protein>
<dbReference type="InterPro" id="IPR002686">
    <property type="entry name" value="Transposase_17"/>
</dbReference>
<dbReference type="RefSeq" id="WP_011373340.1">
    <property type="nucleotide sequence ID" value="NC_007575.1"/>
</dbReference>
<dbReference type="GO" id="GO:0003677">
    <property type="term" value="F:DNA binding"/>
    <property type="evidence" value="ECO:0007669"/>
    <property type="project" value="InterPro"/>
</dbReference>
<dbReference type="HOGENOM" id="CLU_068226_0_1_7"/>
<keyword evidence="3" id="KW-1185">Reference proteome</keyword>
<dbReference type="SUPFAM" id="SSF143422">
    <property type="entry name" value="Transposase IS200-like"/>
    <property type="match status" value="1"/>
</dbReference>
<dbReference type="InterPro" id="IPR036515">
    <property type="entry name" value="Transposase_17_sf"/>
</dbReference>
<feature type="domain" description="Transposase IS200-like" evidence="1">
    <location>
        <begin position="8"/>
        <end position="122"/>
    </location>
</feature>
<organism evidence="2 3">
    <name type="scientific">Sulfurimonas denitrificans (strain ATCC 33889 / DSM 1251)</name>
    <name type="common">Thiomicrospira denitrificans (strain ATCC 33889 / DSM 1251)</name>
    <dbReference type="NCBI Taxonomy" id="326298"/>
    <lineage>
        <taxon>Bacteria</taxon>
        <taxon>Pseudomonadati</taxon>
        <taxon>Campylobacterota</taxon>
        <taxon>Epsilonproteobacteria</taxon>
        <taxon>Campylobacterales</taxon>
        <taxon>Sulfurimonadaceae</taxon>
        <taxon>Sulfurimonas</taxon>
    </lineage>
</organism>
<evidence type="ECO:0000259" key="1">
    <source>
        <dbReference type="SMART" id="SM01321"/>
    </source>
</evidence>
<dbReference type="Proteomes" id="UP000002714">
    <property type="component" value="Chromosome"/>
</dbReference>
<accession>Q30PT2</accession>
<dbReference type="eggNOG" id="COG1943">
    <property type="taxonomic scope" value="Bacteria"/>
</dbReference>
<evidence type="ECO:0000313" key="2">
    <source>
        <dbReference type="EMBL" id="ABB44999.1"/>
    </source>
</evidence>
<dbReference type="GO" id="GO:0004803">
    <property type="term" value="F:transposase activity"/>
    <property type="evidence" value="ECO:0007669"/>
    <property type="project" value="InterPro"/>
</dbReference>
<dbReference type="PANTHER" id="PTHR34322">
    <property type="entry name" value="TRANSPOSASE, Y1_TNP DOMAIN-CONTAINING"/>
    <property type="match status" value="1"/>
</dbReference>
<dbReference type="Pfam" id="PF01797">
    <property type="entry name" value="Y1_Tnp"/>
    <property type="match status" value="1"/>
</dbReference>
<dbReference type="OrthoDB" id="9800147at2"/>
<dbReference type="PANTHER" id="PTHR34322:SF2">
    <property type="entry name" value="TRANSPOSASE IS200-LIKE DOMAIN-CONTAINING PROTEIN"/>
    <property type="match status" value="1"/>
</dbReference>
<dbReference type="SMART" id="SM01321">
    <property type="entry name" value="Y1_Tnp"/>
    <property type="match status" value="1"/>
</dbReference>
<name>Q30PT2_SULDN</name>
<dbReference type="KEGG" id="tdn:Suden_1724"/>
<dbReference type="Gene3D" id="3.30.70.1290">
    <property type="entry name" value="Transposase IS200-like"/>
    <property type="match status" value="1"/>
</dbReference>
<dbReference type="AlphaFoldDB" id="Q30PT2"/>
<sequence length="248" mass="30162">MPRKERYQEPCYYHIVNRGVERRSIYLELEDYEFFLDLLLKASKDYELIIHAFCLMTNHYHILLETKQTNLSKAMQFVNDKYAKYFNKKYTRSGHLWQGRYKSYPLFDDAHFWIVAKYIERNPIKANMVQDVALYKYQSFFQWKYKHNYFELLNDSMIFEMTYDEYSDYLSSEMDIDAIDIVYKSPKLITTKEGNLKVLKKRLETFFEQDRDINRNENIKKAFEYGYTKSEIAEFINLSTKTINTILK</sequence>
<dbReference type="EMBL" id="CP000153">
    <property type="protein sequence ID" value="ABB44999.1"/>
    <property type="molecule type" value="Genomic_DNA"/>
</dbReference>
<reference evidence="2 3" key="1">
    <citation type="journal article" date="2008" name="Appl. Environ. Microbiol.">
        <title>Genome of the epsilonproteobacterial chemolithoautotroph Sulfurimonas denitrificans.</title>
        <authorList>
            <person name="Sievert S.M."/>
            <person name="Scott K.M."/>
            <person name="Klotz M.G."/>
            <person name="Chain P.S.G."/>
            <person name="Hauser L.J."/>
            <person name="Hemp J."/>
            <person name="Huegler M."/>
            <person name="Land M."/>
            <person name="Lapidus A."/>
            <person name="Larimer F.W."/>
            <person name="Lucas S."/>
            <person name="Malfatti S.A."/>
            <person name="Meyer F."/>
            <person name="Paulsen I.T."/>
            <person name="Ren Q."/>
            <person name="Simon J."/>
            <person name="Bailey K."/>
            <person name="Diaz E."/>
            <person name="Fitzpatrick K.A."/>
            <person name="Glover B."/>
            <person name="Gwatney N."/>
            <person name="Korajkic A."/>
            <person name="Long A."/>
            <person name="Mobberley J.M."/>
            <person name="Pantry S.N."/>
            <person name="Pazder G."/>
            <person name="Peterson S."/>
            <person name="Quintanilla J.D."/>
            <person name="Sprinkle R."/>
            <person name="Stephens J."/>
            <person name="Thomas P."/>
            <person name="Vaughn R."/>
            <person name="Weber M.J."/>
            <person name="Wooten L.L."/>
        </authorList>
    </citation>
    <scope>NUCLEOTIDE SEQUENCE [LARGE SCALE GENOMIC DNA]</scope>
    <source>
        <strain evidence="3">ATCC 33889 / DSM 1251</strain>
    </source>
</reference>